<feature type="domain" description="HTH tetR-type" evidence="3">
    <location>
        <begin position="9"/>
        <end position="69"/>
    </location>
</feature>
<dbReference type="Pfam" id="PF00440">
    <property type="entry name" value="TetR_N"/>
    <property type="match status" value="1"/>
</dbReference>
<dbReference type="InterPro" id="IPR050624">
    <property type="entry name" value="HTH-type_Tx_Regulator"/>
</dbReference>
<evidence type="ECO:0000313" key="4">
    <source>
        <dbReference type="EMBL" id="SHK22581.1"/>
    </source>
</evidence>
<name>A0A1M6QQQ2_9FIRM</name>
<dbReference type="Gene3D" id="1.10.357.10">
    <property type="entry name" value="Tetracycline Repressor, domain 2"/>
    <property type="match status" value="1"/>
</dbReference>
<protein>
    <submittedName>
        <fullName evidence="4">Transcriptional regulator, TetR family</fullName>
    </submittedName>
</protein>
<dbReference type="SUPFAM" id="SSF46689">
    <property type="entry name" value="Homeodomain-like"/>
    <property type="match status" value="1"/>
</dbReference>
<gene>
    <name evidence="4" type="ORF">SAMN02745243_02500</name>
</gene>
<dbReference type="OrthoDB" id="9785164at2"/>
<proteinExistence type="predicted"/>
<accession>A0A1M6QQQ2</accession>
<evidence type="ECO:0000256" key="2">
    <source>
        <dbReference type="PROSITE-ProRule" id="PRU00335"/>
    </source>
</evidence>
<dbReference type="AlphaFoldDB" id="A0A1M6QQQ2"/>
<dbReference type="STRING" id="1121950.SAMN02745243_02500"/>
<dbReference type="PANTHER" id="PTHR43479">
    <property type="entry name" value="ACREF/ENVCD OPERON REPRESSOR-RELATED"/>
    <property type="match status" value="1"/>
</dbReference>
<dbReference type="RefSeq" id="WP_073110944.1">
    <property type="nucleotide sequence ID" value="NZ_FQZY01000036.1"/>
</dbReference>
<dbReference type="PROSITE" id="PS50977">
    <property type="entry name" value="HTH_TETR_2"/>
    <property type="match status" value="1"/>
</dbReference>
<feature type="DNA-binding region" description="H-T-H motif" evidence="2">
    <location>
        <begin position="32"/>
        <end position="51"/>
    </location>
</feature>
<evidence type="ECO:0000313" key="5">
    <source>
        <dbReference type="Proteomes" id="UP000184301"/>
    </source>
</evidence>
<reference evidence="4 5" key="1">
    <citation type="submission" date="2016-11" db="EMBL/GenBank/DDBJ databases">
        <authorList>
            <person name="Jaros S."/>
            <person name="Januszkiewicz K."/>
            <person name="Wedrychowicz H."/>
        </authorList>
    </citation>
    <scope>NUCLEOTIDE SEQUENCE [LARGE SCALE GENOMIC DNA]</scope>
    <source>
        <strain evidence="4 5">DSM 15480</strain>
    </source>
</reference>
<organism evidence="4 5">
    <name type="scientific">Hespellia stercorisuis DSM 15480</name>
    <dbReference type="NCBI Taxonomy" id="1121950"/>
    <lineage>
        <taxon>Bacteria</taxon>
        <taxon>Bacillati</taxon>
        <taxon>Bacillota</taxon>
        <taxon>Clostridia</taxon>
        <taxon>Lachnospirales</taxon>
        <taxon>Lachnospiraceae</taxon>
        <taxon>Hespellia</taxon>
    </lineage>
</organism>
<evidence type="ECO:0000259" key="3">
    <source>
        <dbReference type="PROSITE" id="PS50977"/>
    </source>
</evidence>
<dbReference type="EMBL" id="FQZY01000036">
    <property type="protein sequence ID" value="SHK22581.1"/>
    <property type="molecule type" value="Genomic_DNA"/>
</dbReference>
<dbReference type="Proteomes" id="UP000184301">
    <property type="component" value="Unassembled WGS sequence"/>
</dbReference>
<keyword evidence="1 2" id="KW-0238">DNA-binding</keyword>
<dbReference type="PRINTS" id="PR00455">
    <property type="entry name" value="HTHTETR"/>
</dbReference>
<evidence type="ECO:0000256" key="1">
    <source>
        <dbReference type="ARBA" id="ARBA00023125"/>
    </source>
</evidence>
<dbReference type="InterPro" id="IPR009057">
    <property type="entry name" value="Homeodomain-like_sf"/>
</dbReference>
<dbReference type="InterPro" id="IPR001647">
    <property type="entry name" value="HTH_TetR"/>
</dbReference>
<dbReference type="PANTHER" id="PTHR43479:SF11">
    <property type="entry name" value="ACREF_ENVCD OPERON REPRESSOR-RELATED"/>
    <property type="match status" value="1"/>
</dbReference>
<keyword evidence="5" id="KW-1185">Reference proteome</keyword>
<sequence>MQRITKNPETRRQEIIDAAIGLFVEKGYEHTSMLDITKEINVSQGLCYRYFKSKEEIYQAALNLYVEQGVDCFNAMMQNKNCSLFELIDTLPALHDMVIEDNQYHKFFNSPGNSNFHLQMEIALINELIPILTERLESAKENREINIENSTLLATFFFYGQLGIWQRGDIENKEKIKYIREYARALLERN</sequence>
<dbReference type="GO" id="GO:0003677">
    <property type="term" value="F:DNA binding"/>
    <property type="evidence" value="ECO:0007669"/>
    <property type="project" value="UniProtKB-UniRule"/>
</dbReference>